<comment type="caution">
    <text evidence="2">The sequence shown here is derived from an EMBL/GenBank/DDBJ whole genome shotgun (WGS) entry which is preliminary data.</text>
</comment>
<dbReference type="SUPFAM" id="SSF53474">
    <property type="entry name" value="alpha/beta-Hydrolases"/>
    <property type="match status" value="1"/>
</dbReference>
<evidence type="ECO:0000313" key="3">
    <source>
        <dbReference type="Proteomes" id="UP000570678"/>
    </source>
</evidence>
<proteinExistence type="predicted"/>
<dbReference type="Pfam" id="PF12697">
    <property type="entry name" value="Abhydrolase_6"/>
    <property type="match status" value="1"/>
</dbReference>
<dbReference type="InterPro" id="IPR029058">
    <property type="entry name" value="AB_hydrolase_fold"/>
</dbReference>
<dbReference type="PANTHER" id="PTHR43433:SF4">
    <property type="entry name" value="NON-HEME CHLOROPEROXIDASE-RELATED"/>
    <property type="match status" value="1"/>
</dbReference>
<dbReference type="InterPro" id="IPR050471">
    <property type="entry name" value="AB_hydrolase"/>
</dbReference>
<gene>
    <name evidence="2" type="ORF">HGA15_32105</name>
</gene>
<dbReference type="Gene3D" id="3.40.50.1820">
    <property type="entry name" value="alpha/beta hydrolase"/>
    <property type="match status" value="1"/>
</dbReference>
<dbReference type="PANTHER" id="PTHR43433">
    <property type="entry name" value="HYDROLASE, ALPHA/BETA FOLD FAMILY PROTEIN"/>
    <property type="match status" value="1"/>
</dbReference>
<dbReference type="Proteomes" id="UP000570678">
    <property type="component" value="Unassembled WGS sequence"/>
</dbReference>
<dbReference type="GO" id="GO:0016787">
    <property type="term" value="F:hydrolase activity"/>
    <property type="evidence" value="ECO:0007669"/>
    <property type="project" value="UniProtKB-KW"/>
</dbReference>
<dbReference type="EMBL" id="JAAXOT010000026">
    <property type="protein sequence ID" value="NKY60702.1"/>
    <property type="molecule type" value="Genomic_DNA"/>
</dbReference>
<dbReference type="InterPro" id="IPR000073">
    <property type="entry name" value="AB_hydrolase_1"/>
</dbReference>
<dbReference type="RefSeq" id="WP_062980194.1">
    <property type="nucleotide sequence ID" value="NZ_JAAXOT010000026.1"/>
</dbReference>
<keyword evidence="2" id="KW-0378">Hydrolase</keyword>
<accession>A0A846YTW0</accession>
<sequence length="244" mass="26771">MGDELPLVLVPGMLCDAQLWAELTPRPDIRTVHAAIDAPSIAGMAEQVLASTDGPFVLAGLSLGAIVGFEVLRRAPERVLGFCAISTNPHAPVAAQYRGWHDMAFRTLRGEFETVVRDTIAPTMFAERYRTAERIEQVVAMARRIGPDRFQNQLRAQAERIDSVPSLAAVDCPALIISADEDALCPREFHRAVADAIEGSRLETIADAGHLCTWEVPHRISDLMSHWLQAVAPDRITRQESSCP</sequence>
<evidence type="ECO:0000313" key="2">
    <source>
        <dbReference type="EMBL" id="NKY60702.1"/>
    </source>
</evidence>
<reference evidence="2 3" key="1">
    <citation type="submission" date="2020-04" db="EMBL/GenBank/DDBJ databases">
        <title>MicrobeNet Type strains.</title>
        <authorList>
            <person name="Nicholson A.C."/>
        </authorList>
    </citation>
    <scope>NUCLEOTIDE SEQUENCE [LARGE SCALE GENOMIC DNA]</scope>
    <source>
        <strain evidence="2 3">JCM 3332</strain>
    </source>
</reference>
<feature type="domain" description="AB hydrolase-1" evidence="1">
    <location>
        <begin position="42"/>
        <end position="222"/>
    </location>
</feature>
<evidence type="ECO:0000259" key="1">
    <source>
        <dbReference type="Pfam" id="PF12697"/>
    </source>
</evidence>
<keyword evidence="3" id="KW-1185">Reference proteome</keyword>
<organism evidence="2 3">
    <name type="scientific">Nocardia flavorosea</name>
    <dbReference type="NCBI Taxonomy" id="53429"/>
    <lineage>
        <taxon>Bacteria</taxon>
        <taxon>Bacillati</taxon>
        <taxon>Actinomycetota</taxon>
        <taxon>Actinomycetes</taxon>
        <taxon>Mycobacteriales</taxon>
        <taxon>Nocardiaceae</taxon>
        <taxon>Nocardia</taxon>
    </lineage>
</organism>
<dbReference type="AlphaFoldDB" id="A0A846YTW0"/>
<name>A0A846YTW0_9NOCA</name>
<protein>
    <submittedName>
        <fullName evidence="2">Alpha/beta fold hydrolase</fullName>
    </submittedName>
</protein>